<keyword evidence="3" id="KW-0804">Transcription</keyword>
<dbReference type="PROSITE" id="PS50977">
    <property type="entry name" value="HTH_TETR_2"/>
    <property type="match status" value="1"/>
</dbReference>
<dbReference type="AlphaFoldDB" id="A0A1M4U421"/>
<keyword evidence="7" id="KW-1185">Reference proteome</keyword>
<dbReference type="PRINTS" id="PR00455">
    <property type="entry name" value="HTHTETR"/>
</dbReference>
<evidence type="ECO:0000256" key="1">
    <source>
        <dbReference type="ARBA" id="ARBA00023015"/>
    </source>
</evidence>
<dbReference type="STRING" id="2017.SAMN05444320_101293"/>
<dbReference type="Gene3D" id="1.10.357.10">
    <property type="entry name" value="Tetracycline Repressor, domain 2"/>
    <property type="match status" value="1"/>
</dbReference>
<dbReference type="SUPFAM" id="SSF46689">
    <property type="entry name" value="Homeodomain-like"/>
    <property type="match status" value="1"/>
</dbReference>
<evidence type="ECO:0000313" key="6">
    <source>
        <dbReference type="EMBL" id="SHE51489.1"/>
    </source>
</evidence>
<dbReference type="InterPro" id="IPR047923">
    <property type="entry name" value="ArpA-like"/>
</dbReference>
<organism evidence="6 7">
    <name type="scientific">Streptoalloteichus hindustanus</name>
    <dbReference type="NCBI Taxonomy" id="2017"/>
    <lineage>
        <taxon>Bacteria</taxon>
        <taxon>Bacillati</taxon>
        <taxon>Actinomycetota</taxon>
        <taxon>Actinomycetes</taxon>
        <taxon>Pseudonocardiales</taxon>
        <taxon>Pseudonocardiaceae</taxon>
        <taxon>Streptoalloteichus</taxon>
    </lineage>
</organism>
<dbReference type="InterPro" id="IPR036271">
    <property type="entry name" value="Tet_transcr_reg_TetR-rel_C_sf"/>
</dbReference>
<dbReference type="InterPro" id="IPR050109">
    <property type="entry name" value="HTH-type_TetR-like_transc_reg"/>
</dbReference>
<protein>
    <submittedName>
        <fullName evidence="6">Transcriptional regulator, TetR family</fullName>
    </submittedName>
</protein>
<dbReference type="GO" id="GO:0003700">
    <property type="term" value="F:DNA-binding transcription factor activity"/>
    <property type="evidence" value="ECO:0007669"/>
    <property type="project" value="TreeGrafter"/>
</dbReference>
<proteinExistence type="predicted"/>
<keyword evidence="2 4" id="KW-0238">DNA-binding</keyword>
<dbReference type="SUPFAM" id="SSF48498">
    <property type="entry name" value="Tetracyclin repressor-like, C-terminal domain"/>
    <property type="match status" value="1"/>
</dbReference>
<reference evidence="6 7" key="1">
    <citation type="submission" date="2016-11" db="EMBL/GenBank/DDBJ databases">
        <authorList>
            <person name="Jaros S."/>
            <person name="Januszkiewicz K."/>
            <person name="Wedrychowicz H."/>
        </authorList>
    </citation>
    <scope>NUCLEOTIDE SEQUENCE [LARGE SCALE GENOMIC DNA]</scope>
    <source>
        <strain evidence="6 7">DSM 44523</strain>
    </source>
</reference>
<evidence type="ECO:0000256" key="3">
    <source>
        <dbReference type="ARBA" id="ARBA00023163"/>
    </source>
</evidence>
<accession>A0A1M4U421</accession>
<evidence type="ECO:0000259" key="5">
    <source>
        <dbReference type="PROSITE" id="PS50977"/>
    </source>
</evidence>
<feature type="DNA-binding region" description="H-T-H motif" evidence="4">
    <location>
        <begin position="31"/>
        <end position="50"/>
    </location>
</feature>
<dbReference type="PANTHER" id="PTHR30055:SF234">
    <property type="entry name" value="HTH-TYPE TRANSCRIPTIONAL REGULATOR BETI"/>
    <property type="match status" value="1"/>
</dbReference>
<dbReference type="InterPro" id="IPR001647">
    <property type="entry name" value="HTH_TetR"/>
</dbReference>
<dbReference type="Pfam" id="PF21935">
    <property type="entry name" value="TetR_C_45"/>
    <property type="match status" value="1"/>
</dbReference>
<dbReference type="GO" id="GO:0000976">
    <property type="term" value="F:transcription cis-regulatory region binding"/>
    <property type="evidence" value="ECO:0007669"/>
    <property type="project" value="TreeGrafter"/>
</dbReference>
<dbReference type="EMBL" id="FQVN01000001">
    <property type="protein sequence ID" value="SHE51489.1"/>
    <property type="molecule type" value="Genomic_DNA"/>
</dbReference>
<name>A0A1M4U421_STRHI</name>
<sequence>MPQQHRAHATRHAILTAAAEEFDRAGYAATPLSAILRRSGVTKGAFYFHFPSKEALAAALVHAQEAVWPELYQRWVDRGLDPLRTLVGIIDDLVRAVATDTVVRAGLRLSSESRVVDNELPSPYPLWERVLFEMFDQAAGAGLLREGVSPAVAARVLNAALVGARIISCSLNRCTDVVQRTREVWPLVLPGIAAEDWLADWTGEWRHGVSPVQVQ</sequence>
<keyword evidence="1" id="KW-0805">Transcription regulation</keyword>
<evidence type="ECO:0000256" key="4">
    <source>
        <dbReference type="PROSITE-ProRule" id="PRU00335"/>
    </source>
</evidence>
<dbReference type="RefSeq" id="WP_073479487.1">
    <property type="nucleotide sequence ID" value="NZ_FQVN01000001.1"/>
</dbReference>
<dbReference type="NCBIfam" id="NF041196">
    <property type="entry name" value="ScbR_bind_reg"/>
    <property type="match status" value="1"/>
</dbReference>
<dbReference type="OrthoDB" id="3237195at2"/>
<dbReference type="InterPro" id="IPR054126">
    <property type="entry name" value="CprB_TetR_C"/>
</dbReference>
<dbReference type="PANTHER" id="PTHR30055">
    <property type="entry name" value="HTH-TYPE TRANSCRIPTIONAL REGULATOR RUTR"/>
    <property type="match status" value="1"/>
</dbReference>
<dbReference type="InterPro" id="IPR009057">
    <property type="entry name" value="Homeodomain-like_sf"/>
</dbReference>
<evidence type="ECO:0000313" key="7">
    <source>
        <dbReference type="Proteomes" id="UP000184501"/>
    </source>
</evidence>
<feature type="domain" description="HTH tetR-type" evidence="5">
    <location>
        <begin position="8"/>
        <end position="68"/>
    </location>
</feature>
<evidence type="ECO:0000256" key="2">
    <source>
        <dbReference type="ARBA" id="ARBA00023125"/>
    </source>
</evidence>
<gene>
    <name evidence="6" type="ORF">SAMN05444320_101293</name>
</gene>
<dbReference type="Pfam" id="PF00440">
    <property type="entry name" value="TetR_N"/>
    <property type="match status" value="1"/>
</dbReference>
<dbReference type="Proteomes" id="UP000184501">
    <property type="component" value="Unassembled WGS sequence"/>
</dbReference>